<comment type="caution">
    <text evidence="1">The sequence shown here is derived from an EMBL/GenBank/DDBJ whole genome shotgun (WGS) entry which is preliminary data.</text>
</comment>
<organism evidence="1 2">
    <name type="scientific">Rhipicephalus sanguineus</name>
    <name type="common">Brown dog tick</name>
    <name type="synonym">Ixodes sanguineus</name>
    <dbReference type="NCBI Taxonomy" id="34632"/>
    <lineage>
        <taxon>Eukaryota</taxon>
        <taxon>Metazoa</taxon>
        <taxon>Ecdysozoa</taxon>
        <taxon>Arthropoda</taxon>
        <taxon>Chelicerata</taxon>
        <taxon>Arachnida</taxon>
        <taxon>Acari</taxon>
        <taxon>Parasitiformes</taxon>
        <taxon>Ixodida</taxon>
        <taxon>Ixodoidea</taxon>
        <taxon>Ixodidae</taxon>
        <taxon>Rhipicephalinae</taxon>
        <taxon>Rhipicephalus</taxon>
        <taxon>Rhipicephalus</taxon>
    </lineage>
</organism>
<dbReference type="AlphaFoldDB" id="A0A9D4P9H7"/>
<keyword evidence="2" id="KW-1185">Reference proteome</keyword>
<evidence type="ECO:0000313" key="2">
    <source>
        <dbReference type="Proteomes" id="UP000821837"/>
    </source>
</evidence>
<sequence length="130" mass="15078">MRSNVPSSTPEEYFVVVFSFHFSKLSQNKSMRDSLLPSNDDENAMRILCESYHSDVGDFVSSAVWELHLWYRKLQRLEKRPMGPLKALESCPPGSFWLGSEYHQEIIHIMEDPDPAQKLKPFLKDAIIMC</sequence>
<reference evidence="1" key="1">
    <citation type="journal article" date="2020" name="Cell">
        <title>Large-Scale Comparative Analyses of Tick Genomes Elucidate Their Genetic Diversity and Vector Capacities.</title>
        <authorList>
            <consortium name="Tick Genome and Microbiome Consortium (TIGMIC)"/>
            <person name="Jia N."/>
            <person name="Wang J."/>
            <person name="Shi W."/>
            <person name="Du L."/>
            <person name="Sun Y."/>
            <person name="Zhan W."/>
            <person name="Jiang J.F."/>
            <person name="Wang Q."/>
            <person name="Zhang B."/>
            <person name="Ji P."/>
            <person name="Bell-Sakyi L."/>
            <person name="Cui X.M."/>
            <person name="Yuan T.T."/>
            <person name="Jiang B.G."/>
            <person name="Yang W.F."/>
            <person name="Lam T.T."/>
            <person name="Chang Q.C."/>
            <person name="Ding S.J."/>
            <person name="Wang X.J."/>
            <person name="Zhu J.G."/>
            <person name="Ruan X.D."/>
            <person name="Zhao L."/>
            <person name="Wei J.T."/>
            <person name="Ye R.Z."/>
            <person name="Que T.C."/>
            <person name="Du C.H."/>
            <person name="Zhou Y.H."/>
            <person name="Cheng J.X."/>
            <person name="Dai P.F."/>
            <person name="Guo W.B."/>
            <person name="Han X.H."/>
            <person name="Huang E.J."/>
            <person name="Li L.F."/>
            <person name="Wei W."/>
            <person name="Gao Y.C."/>
            <person name="Liu J.Z."/>
            <person name="Shao H.Z."/>
            <person name="Wang X."/>
            <person name="Wang C.C."/>
            <person name="Yang T.C."/>
            <person name="Huo Q.B."/>
            <person name="Li W."/>
            <person name="Chen H.Y."/>
            <person name="Chen S.E."/>
            <person name="Zhou L.G."/>
            <person name="Ni X.B."/>
            <person name="Tian J.H."/>
            <person name="Sheng Y."/>
            <person name="Liu T."/>
            <person name="Pan Y.S."/>
            <person name="Xia L.Y."/>
            <person name="Li J."/>
            <person name="Zhao F."/>
            <person name="Cao W.C."/>
        </authorList>
    </citation>
    <scope>NUCLEOTIDE SEQUENCE</scope>
    <source>
        <strain evidence="1">Rsan-2018</strain>
    </source>
</reference>
<proteinExistence type="predicted"/>
<name>A0A9D4P9H7_RHISA</name>
<dbReference type="EMBL" id="JABSTV010001322">
    <property type="protein sequence ID" value="KAH7932598.1"/>
    <property type="molecule type" value="Genomic_DNA"/>
</dbReference>
<protein>
    <submittedName>
        <fullName evidence="1">Uncharacterized protein</fullName>
    </submittedName>
</protein>
<accession>A0A9D4P9H7</accession>
<dbReference type="Proteomes" id="UP000821837">
    <property type="component" value="Unassembled WGS sequence"/>
</dbReference>
<reference evidence="1" key="2">
    <citation type="submission" date="2021-09" db="EMBL/GenBank/DDBJ databases">
        <authorList>
            <person name="Jia N."/>
            <person name="Wang J."/>
            <person name="Shi W."/>
            <person name="Du L."/>
            <person name="Sun Y."/>
            <person name="Zhan W."/>
            <person name="Jiang J."/>
            <person name="Wang Q."/>
            <person name="Zhang B."/>
            <person name="Ji P."/>
            <person name="Sakyi L.B."/>
            <person name="Cui X."/>
            <person name="Yuan T."/>
            <person name="Jiang B."/>
            <person name="Yang W."/>
            <person name="Lam T.T.-Y."/>
            <person name="Chang Q."/>
            <person name="Ding S."/>
            <person name="Wang X."/>
            <person name="Zhu J."/>
            <person name="Ruan X."/>
            <person name="Zhao L."/>
            <person name="Wei J."/>
            <person name="Que T."/>
            <person name="Du C."/>
            <person name="Cheng J."/>
            <person name="Dai P."/>
            <person name="Han X."/>
            <person name="Huang E."/>
            <person name="Gao Y."/>
            <person name="Liu J."/>
            <person name="Shao H."/>
            <person name="Ye R."/>
            <person name="Li L."/>
            <person name="Wei W."/>
            <person name="Wang X."/>
            <person name="Wang C."/>
            <person name="Huo Q."/>
            <person name="Li W."/>
            <person name="Guo W."/>
            <person name="Chen H."/>
            <person name="Chen S."/>
            <person name="Zhou L."/>
            <person name="Zhou L."/>
            <person name="Ni X."/>
            <person name="Tian J."/>
            <person name="Zhou Y."/>
            <person name="Sheng Y."/>
            <person name="Liu T."/>
            <person name="Pan Y."/>
            <person name="Xia L."/>
            <person name="Li J."/>
            <person name="Zhao F."/>
            <person name="Cao W."/>
        </authorList>
    </citation>
    <scope>NUCLEOTIDE SEQUENCE</scope>
    <source>
        <strain evidence="1">Rsan-2018</strain>
        <tissue evidence="1">Larvae</tissue>
    </source>
</reference>
<gene>
    <name evidence="1" type="ORF">HPB52_024277</name>
</gene>
<evidence type="ECO:0000313" key="1">
    <source>
        <dbReference type="EMBL" id="KAH7932598.1"/>
    </source>
</evidence>